<accession>A0AAN6TR72</accession>
<evidence type="ECO:0000313" key="1">
    <source>
        <dbReference type="EMBL" id="KAK4119205.1"/>
    </source>
</evidence>
<comment type="caution">
    <text evidence="1">The sequence shown here is derived from an EMBL/GenBank/DDBJ whole genome shotgun (WGS) entry which is preliminary data.</text>
</comment>
<protein>
    <submittedName>
        <fullName evidence="1">Uncharacterized protein</fullName>
    </submittedName>
</protein>
<proteinExistence type="predicted"/>
<name>A0AAN6TR72_9PEZI</name>
<reference evidence="1" key="2">
    <citation type="submission" date="2023-05" db="EMBL/GenBank/DDBJ databases">
        <authorList>
            <consortium name="Lawrence Berkeley National Laboratory"/>
            <person name="Steindorff A."/>
            <person name="Hensen N."/>
            <person name="Bonometti L."/>
            <person name="Westerberg I."/>
            <person name="Brannstrom I.O."/>
            <person name="Guillou S."/>
            <person name="Cros-Aarteil S."/>
            <person name="Calhoun S."/>
            <person name="Haridas S."/>
            <person name="Kuo A."/>
            <person name="Mondo S."/>
            <person name="Pangilinan J."/>
            <person name="Riley R."/>
            <person name="Labutti K."/>
            <person name="Andreopoulos B."/>
            <person name="Lipzen A."/>
            <person name="Chen C."/>
            <person name="Yanf M."/>
            <person name="Daum C."/>
            <person name="Ng V."/>
            <person name="Clum A."/>
            <person name="Ohm R."/>
            <person name="Martin F."/>
            <person name="Silar P."/>
            <person name="Natvig D."/>
            <person name="Lalanne C."/>
            <person name="Gautier V."/>
            <person name="Ament-Velasquez S.L."/>
            <person name="Kruys A."/>
            <person name="Hutchinson M.I."/>
            <person name="Powell A.J."/>
            <person name="Barry K."/>
            <person name="Miller A.N."/>
            <person name="Grigoriev I.V."/>
            <person name="Debuchy R."/>
            <person name="Gladieux P."/>
            <person name="Thoren M.H."/>
            <person name="Johannesson H."/>
        </authorList>
    </citation>
    <scope>NUCLEOTIDE SEQUENCE</scope>
    <source>
        <strain evidence="1">CBS 731.68</strain>
    </source>
</reference>
<dbReference type="RefSeq" id="XP_062642978.1">
    <property type="nucleotide sequence ID" value="XM_062786774.1"/>
</dbReference>
<keyword evidence="2" id="KW-1185">Reference proteome</keyword>
<gene>
    <name evidence="1" type="ORF">N657DRAFT_317409</name>
</gene>
<evidence type="ECO:0000313" key="2">
    <source>
        <dbReference type="Proteomes" id="UP001302602"/>
    </source>
</evidence>
<organism evidence="1 2">
    <name type="scientific">Parathielavia appendiculata</name>
    <dbReference type="NCBI Taxonomy" id="2587402"/>
    <lineage>
        <taxon>Eukaryota</taxon>
        <taxon>Fungi</taxon>
        <taxon>Dikarya</taxon>
        <taxon>Ascomycota</taxon>
        <taxon>Pezizomycotina</taxon>
        <taxon>Sordariomycetes</taxon>
        <taxon>Sordariomycetidae</taxon>
        <taxon>Sordariales</taxon>
        <taxon>Chaetomiaceae</taxon>
        <taxon>Parathielavia</taxon>
    </lineage>
</organism>
<reference evidence="1" key="1">
    <citation type="journal article" date="2023" name="Mol. Phylogenet. Evol.">
        <title>Genome-scale phylogeny and comparative genomics of the fungal order Sordariales.</title>
        <authorList>
            <person name="Hensen N."/>
            <person name="Bonometti L."/>
            <person name="Westerberg I."/>
            <person name="Brannstrom I.O."/>
            <person name="Guillou S."/>
            <person name="Cros-Aarteil S."/>
            <person name="Calhoun S."/>
            <person name="Haridas S."/>
            <person name="Kuo A."/>
            <person name="Mondo S."/>
            <person name="Pangilinan J."/>
            <person name="Riley R."/>
            <person name="LaButti K."/>
            <person name="Andreopoulos B."/>
            <person name="Lipzen A."/>
            <person name="Chen C."/>
            <person name="Yan M."/>
            <person name="Daum C."/>
            <person name="Ng V."/>
            <person name="Clum A."/>
            <person name="Steindorff A."/>
            <person name="Ohm R.A."/>
            <person name="Martin F."/>
            <person name="Silar P."/>
            <person name="Natvig D.O."/>
            <person name="Lalanne C."/>
            <person name="Gautier V."/>
            <person name="Ament-Velasquez S.L."/>
            <person name="Kruys A."/>
            <person name="Hutchinson M.I."/>
            <person name="Powell A.J."/>
            <person name="Barry K."/>
            <person name="Miller A.N."/>
            <person name="Grigoriev I.V."/>
            <person name="Debuchy R."/>
            <person name="Gladieux P."/>
            <person name="Hiltunen Thoren M."/>
            <person name="Johannesson H."/>
        </authorList>
    </citation>
    <scope>NUCLEOTIDE SEQUENCE</scope>
    <source>
        <strain evidence="1">CBS 731.68</strain>
    </source>
</reference>
<dbReference type="AlphaFoldDB" id="A0AAN6TR72"/>
<dbReference type="Proteomes" id="UP001302602">
    <property type="component" value="Unassembled WGS sequence"/>
</dbReference>
<dbReference type="GeneID" id="87823542"/>
<sequence>MWAGNLGAHQRGRASLDDRLTEAPHERFRCAGPSENISFCETYDIGYVRDKLPKLKPDFAEILGQAITRHHQFLKYREAHHAKVSAGLETLVRDRQRPGSATVTGRTEIVPMTVASSLPDDLKTLTHIDLRTSVFDEDRGSGTGFSKPHMLHPLAS</sequence>
<dbReference type="EMBL" id="MU853252">
    <property type="protein sequence ID" value="KAK4119205.1"/>
    <property type="molecule type" value="Genomic_DNA"/>
</dbReference>